<dbReference type="GO" id="GO:0003676">
    <property type="term" value="F:nucleic acid binding"/>
    <property type="evidence" value="ECO:0007669"/>
    <property type="project" value="InterPro"/>
</dbReference>
<dbReference type="InterPro" id="IPR045297">
    <property type="entry name" value="Complex1_LYR_LYRM4"/>
</dbReference>
<dbReference type="GO" id="GO:0016226">
    <property type="term" value="P:iron-sulfur cluster assembly"/>
    <property type="evidence" value="ECO:0007669"/>
    <property type="project" value="InterPro"/>
</dbReference>
<dbReference type="SUPFAM" id="SSF50630">
    <property type="entry name" value="Acid proteases"/>
    <property type="match status" value="1"/>
</dbReference>
<dbReference type="CDD" id="cd20264">
    <property type="entry name" value="Complex1_LYR_LYRM4"/>
    <property type="match status" value="1"/>
</dbReference>
<dbReference type="OrthoDB" id="275715at2759"/>
<sequence>MPIGKIEAFDETNDDWLAYVERVEQYFLANDIKEDKQVAVMLSLMGNKTYGLLRNLSAPEKPSSLSFKTIVETLQKHLSPKPLLIAERFRFHKRNQLEGETVSTYIAELKKLTLYCEFGASLNDALRDRLVCGLHNELIQKRLLSESELTLAKATEIAFAMEAAAKDTLELQGSKESDVNKINTENARVYNVKPKPRDNCYRCGGTTHESSECYFKKETCRKCGKLGHIQRVCRSGRNQNTTQRRKVDKPNLHSFEMSDECDDDSFVASLEVNNVNQVTAGEVIWVTPKINGHTLKMELDTGSAISTLPLQKYKEIFADTPLVDTKAILKTYSGEKMKPEGKLLVRVEHNNQVKNLTLYVVETQGPALFGRDWLHEIQLDWKQICAISKEKTPQETQKKLEKLLDEYHEAHEPTSKTIEKSMRSNVPLPMAAVFKMSSSQEVLQLYRQMLRVGKTFTSYNFRMYATRRIKDAFRENKDITDPEKIKTLIKRAEDSLQVMKRQVSLGQMYRHEKLVIEKNR</sequence>
<evidence type="ECO:0000256" key="1">
    <source>
        <dbReference type="PROSITE-ProRule" id="PRU00047"/>
    </source>
</evidence>
<dbReference type="Gene3D" id="4.10.60.10">
    <property type="entry name" value="Zinc finger, CCHC-type"/>
    <property type="match status" value="1"/>
</dbReference>
<proteinExistence type="predicted"/>
<dbReference type="SUPFAM" id="SSF57756">
    <property type="entry name" value="Retrovirus zinc finger-like domains"/>
    <property type="match status" value="1"/>
</dbReference>
<dbReference type="Proteomes" id="UP000225706">
    <property type="component" value="Unassembled WGS sequence"/>
</dbReference>
<dbReference type="Pfam" id="PF05347">
    <property type="entry name" value="Complex1_LYR"/>
    <property type="match status" value="1"/>
</dbReference>
<name>A0A2B4RTJ4_STYPI</name>
<evidence type="ECO:0000313" key="3">
    <source>
        <dbReference type="EMBL" id="PFX20931.1"/>
    </source>
</evidence>
<comment type="caution">
    <text evidence="3">The sequence shown here is derived from an EMBL/GenBank/DDBJ whole genome shotgun (WGS) entry which is preliminary data.</text>
</comment>
<evidence type="ECO:0000259" key="2">
    <source>
        <dbReference type="PROSITE" id="PS50158"/>
    </source>
</evidence>
<dbReference type="AlphaFoldDB" id="A0A2B4RTJ4"/>
<organism evidence="3 4">
    <name type="scientific">Stylophora pistillata</name>
    <name type="common">Smooth cauliflower coral</name>
    <dbReference type="NCBI Taxonomy" id="50429"/>
    <lineage>
        <taxon>Eukaryota</taxon>
        <taxon>Metazoa</taxon>
        <taxon>Cnidaria</taxon>
        <taxon>Anthozoa</taxon>
        <taxon>Hexacorallia</taxon>
        <taxon>Scleractinia</taxon>
        <taxon>Astrocoeniina</taxon>
        <taxon>Pocilloporidae</taxon>
        <taxon>Stylophora</taxon>
    </lineage>
</organism>
<dbReference type="PANTHER" id="PTHR37984:SF14">
    <property type="entry name" value="RIBONUCLEASE H"/>
    <property type="match status" value="1"/>
</dbReference>
<protein>
    <submittedName>
        <fullName evidence="3">LYR motif-containing protein 4</fullName>
    </submittedName>
</protein>
<dbReference type="Gene3D" id="2.40.70.10">
    <property type="entry name" value="Acid Proteases"/>
    <property type="match status" value="1"/>
</dbReference>
<dbReference type="PROSITE" id="PS50158">
    <property type="entry name" value="ZF_CCHC"/>
    <property type="match status" value="1"/>
</dbReference>
<accession>A0A2B4RTJ4</accession>
<keyword evidence="1" id="KW-0863">Zinc-finger</keyword>
<dbReference type="InterPro" id="IPR001878">
    <property type="entry name" value="Znf_CCHC"/>
</dbReference>
<dbReference type="InterPro" id="IPR021109">
    <property type="entry name" value="Peptidase_aspartic_dom_sf"/>
</dbReference>
<dbReference type="SMART" id="SM00343">
    <property type="entry name" value="ZnF_C2HC"/>
    <property type="match status" value="2"/>
</dbReference>
<dbReference type="InterPro" id="IPR008011">
    <property type="entry name" value="Complex1_LYR_dom"/>
</dbReference>
<dbReference type="GO" id="GO:0008270">
    <property type="term" value="F:zinc ion binding"/>
    <property type="evidence" value="ECO:0007669"/>
    <property type="project" value="UniProtKB-KW"/>
</dbReference>
<dbReference type="InterPro" id="IPR050951">
    <property type="entry name" value="Retrovirus_Pol_polyprotein"/>
</dbReference>
<feature type="domain" description="CCHC-type" evidence="2">
    <location>
        <begin position="220"/>
        <end position="235"/>
    </location>
</feature>
<dbReference type="PANTHER" id="PTHR37984">
    <property type="entry name" value="PROTEIN CBG26694"/>
    <property type="match status" value="1"/>
</dbReference>
<dbReference type="STRING" id="50429.A0A2B4RTJ4"/>
<keyword evidence="1" id="KW-0862">Zinc</keyword>
<keyword evidence="1" id="KW-0479">Metal-binding</keyword>
<keyword evidence="4" id="KW-1185">Reference proteome</keyword>
<dbReference type="InterPro" id="IPR036875">
    <property type="entry name" value="Znf_CCHC_sf"/>
</dbReference>
<reference evidence="4" key="1">
    <citation type="journal article" date="2017" name="bioRxiv">
        <title>Comparative analysis of the genomes of Stylophora pistillata and Acropora digitifera provides evidence for extensive differences between species of corals.</title>
        <authorList>
            <person name="Voolstra C.R."/>
            <person name="Li Y."/>
            <person name="Liew Y.J."/>
            <person name="Baumgarten S."/>
            <person name="Zoccola D."/>
            <person name="Flot J.-F."/>
            <person name="Tambutte S."/>
            <person name="Allemand D."/>
            <person name="Aranda M."/>
        </authorList>
    </citation>
    <scope>NUCLEOTIDE SEQUENCE [LARGE SCALE GENOMIC DNA]</scope>
</reference>
<evidence type="ECO:0000313" key="4">
    <source>
        <dbReference type="Proteomes" id="UP000225706"/>
    </source>
</evidence>
<dbReference type="EMBL" id="LSMT01000298">
    <property type="protein sequence ID" value="PFX20931.1"/>
    <property type="molecule type" value="Genomic_DNA"/>
</dbReference>
<gene>
    <name evidence="3" type="primary">Lyrm4</name>
    <name evidence="3" type="ORF">AWC38_SpisGene14623</name>
</gene>